<name>A0A6H5H1I7_9HEMI</name>
<keyword evidence="3" id="KW-1185">Reference proteome</keyword>
<dbReference type="EMBL" id="CADCXU010023485">
    <property type="protein sequence ID" value="CAB0010951.1"/>
    <property type="molecule type" value="Genomic_DNA"/>
</dbReference>
<feature type="compositionally biased region" description="Pro residues" evidence="1">
    <location>
        <begin position="27"/>
        <end position="38"/>
    </location>
</feature>
<dbReference type="AlphaFoldDB" id="A0A6H5H1I7"/>
<sequence length="67" mass="7096">MENSYTGVQGHFLALLKTKKAPQTPEGSPPNGPAPKGPRPGRRCTESPTQPSGSSTSRLRVPTIARL</sequence>
<proteinExistence type="predicted"/>
<reference evidence="2 3" key="1">
    <citation type="submission" date="2020-02" db="EMBL/GenBank/DDBJ databases">
        <authorList>
            <person name="Ferguson B K."/>
        </authorList>
    </citation>
    <scope>NUCLEOTIDE SEQUENCE [LARGE SCALE GENOMIC DNA]</scope>
</reference>
<protein>
    <submittedName>
        <fullName evidence="2">Uncharacterized protein</fullName>
    </submittedName>
</protein>
<gene>
    <name evidence="2" type="ORF">NTEN_LOCUS15944</name>
</gene>
<dbReference type="Proteomes" id="UP000479000">
    <property type="component" value="Unassembled WGS sequence"/>
</dbReference>
<organism evidence="2 3">
    <name type="scientific">Nesidiocoris tenuis</name>
    <dbReference type="NCBI Taxonomy" id="355587"/>
    <lineage>
        <taxon>Eukaryota</taxon>
        <taxon>Metazoa</taxon>
        <taxon>Ecdysozoa</taxon>
        <taxon>Arthropoda</taxon>
        <taxon>Hexapoda</taxon>
        <taxon>Insecta</taxon>
        <taxon>Pterygota</taxon>
        <taxon>Neoptera</taxon>
        <taxon>Paraneoptera</taxon>
        <taxon>Hemiptera</taxon>
        <taxon>Heteroptera</taxon>
        <taxon>Panheteroptera</taxon>
        <taxon>Cimicomorpha</taxon>
        <taxon>Miridae</taxon>
        <taxon>Dicyphina</taxon>
        <taxon>Nesidiocoris</taxon>
    </lineage>
</organism>
<feature type="region of interest" description="Disordered" evidence="1">
    <location>
        <begin position="1"/>
        <end position="67"/>
    </location>
</feature>
<evidence type="ECO:0000313" key="3">
    <source>
        <dbReference type="Proteomes" id="UP000479000"/>
    </source>
</evidence>
<evidence type="ECO:0000256" key="1">
    <source>
        <dbReference type="SAM" id="MobiDB-lite"/>
    </source>
</evidence>
<evidence type="ECO:0000313" key="2">
    <source>
        <dbReference type="EMBL" id="CAB0010951.1"/>
    </source>
</evidence>
<feature type="compositionally biased region" description="Polar residues" evidence="1">
    <location>
        <begin position="46"/>
        <end position="58"/>
    </location>
</feature>
<accession>A0A6H5H1I7</accession>